<evidence type="ECO:0000256" key="1">
    <source>
        <dbReference type="SAM" id="SignalP"/>
    </source>
</evidence>
<feature type="signal peptide" evidence="1">
    <location>
        <begin position="1"/>
        <end position="16"/>
    </location>
</feature>
<protein>
    <submittedName>
        <fullName evidence="2">Uncharacterized protein</fullName>
    </submittedName>
</protein>
<dbReference type="GeneID" id="19109445"/>
<feature type="chain" id="PRO_5004022622" evidence="1">
    <location>
        <begin position="17"/>
        <end position="175"/>
    </location>
</feature>
<proteinExistence type="predicted"/>
<sequence length="175" mass="17173">MRWTLAVASLVMGAFATPAPLGVVLPAAPKRFQAAFTDTLWVVQMHTVFACGPGVSGCPATMPTPTASGSASDCDDATPSLSSTLGPLVTMMGVGSGTAMSLVPMMTAFSGSATSLVPVPTSLVSTPLAAISPASTPLASTPLASTPLVSTSPVSTPLVSIGSSSLQATSVSSST</sequence>
<dbReference type="AlphaFoldDB" id="M2NMW2"/>
<keyword evidence="3" id="KW-1185">Reference proteome</keyword>
<dbReference type="RefSeq" id="XP_007671720.1">
    <property type="nucleotide sequence ID" value="XM_007673530.1"/>
</dbReference>
<evidence type="ECO:0000313" key="2">
    <source>
        <dbReference type="EMBL" id="EMD00536.1"/>
    </source>
</evidence>
<gene>
    <name evidence="2" type="ORF">BAUCODRAFT_172717</name>
</gene>
<dbReference type="HOGENOM" id="CLU_1532252_0_0_1"/>
<dbReference type="KEGG" id="bcom:BAUCODRAFT_172717"/>
<organism evidence="2 3">
    <name type="scientific">Baudoinia panamericana (strain UAMH 10762)</name>
    <name type="common">Angels' share fungus</name>
    <name type="synonym">Baudoinia compniacensis (strain UAMH 10762)</name>
    <dbReference type="NCBI Taxonomy" id="717646"/>
    <lineage>
        <taxon>Eukaryota</taxon>
        <taxon>Fungi</taxon>
        <taxon>Dikarya</taxon>
        <taxon>Ascomycota</taxon>
        <taxon>Pezizomycotina</taxon>
        <taxon>Dothideomycetes</taxon>
        <taxon>Dothideomycetidae</taxon>
        <taxon>Mycosphaerellales</taxon>
        <taxon>Teratosphaeriaceae</taxon>
        <taxon>Baudoinia</taxon>
    </lineage>
</organism>
<dbReference type="Proteomes" id="UP000011761">
    <property type="component" value="Unassembled WGS sequence"/>
</dbReference>
<reference evidence="2 3" key="1">
    <citation type="journal article" date="2012" name="PLoS Pathog.">
        <title>Diverse lifestyles and strategies of plant pathogenesis encoded in the genomes of eighteen Dothideomycetes fungi.</title>
        <authorList>
            <person name="Ohm R.A."/>
            <person name="Feau N."/>
            <person name="Henrissat B."/>
            <person name="Schoch C.L."/>
            <person name="Horwitz B.A."/>
            <person name="Barry K.W."/>
            <person name="Condon B.J."/>
            <person name="Copeland A.C."/>
            <person name="Dhillon B."/>
            <person name="Glaser F."/>
            <person name="Hesse C.N."/>
            <person name="Kosti I."/>
            <person name="LaButti K."/>
            <person name="Lindquist E.A."/>
            <person name="Lucas S."/>
            <person name="Salamov A.A."/>
            <person name="Bradshaw R.E."/>
            <person name="Ciuffetti L."/>
            <person name="Hamelin R.C."/>
            <person name="Kema G.H.J."/>
            <person name="Lawrence C."/>
            <person name="Scott J.A."/>
            <person name="Spatafora J.W."/>
            <person name="Turgeon B.G."/>
            <person name="de Wit P.J.G.M."/>
            <person name="Zhong S."/>
            <person name="Goodwin S.B."/>
            <person name="Grigoriev I.V."/>
        </authorList>
    </citation>
    <scope>NUCLEOTIDE SEQUENCE [LARGE SCALE GENOMIC DNA]</scope>
    <source>
        <strain evidence="2 3">UAMH 10762</strain>
    </source>
</reference>
<name>M2NMW2_BAUPA</name>
<keyword evidence="1" id="KW-0732">Signal</keyword>
<accession>M2NMW2</accession>
<dbReference type="EMBL" id="KB445550">
    <property type="protein sequence ID" value="EMD00536.1"/>
    <property type="molecule type" value="Genomic_DNA"/>
</dbReference>
<evidence type="ECO:0000313" key="3">
    <source>
        <dbReference type="Proteomes" id="UP000011761"/>
    </source>
</evidence>